<sequence length="309" mass="35789">MIMPMREVLMKNQQKTLEMLDCKEIFFSTLNDCIKITENCTCNKEGLASNQEEADTKVVLHYKSALASSLNKSIILRSPSGDTDITIIMIEKFIEERANCFLDYGSGQNRMGLWLNSVDLNKPLKECLIGFHAFTGNYFVSSFFRNGKELCRKVLETNPKFYHAFQNLGVNWNLSDAIFDLLEEFVCFAYGYRRKSVNFVRHQMFQAKYKKHSKIVDLSLSPPCQSVLKLHGRPANFVAKMWKSSDEAKLQIPEISHHGWKSTGEIKWLVREFPDDVEELLLNPELDELDDDKIFDRDFESEEESDFDS</sequence>
<gene>
    <name evidence="1" type="ORF">PACLA_8A067151</name>
</gene>
<protein>
    <submittedName>
        <fullName evidence="1">Uncharacterized protein</fullName>
    </submittedName>
</protein>
<dbReference type="EMBL" id="CACRXK020000498">
    <property type="protein sequence ID" value="CAB3982427.1"/>
    <property type="molecule type" value="Genomic_DNA"/>
</dbReference>
<dbReference type="PANTHER" id="PTHR46704:SF9">
    <property type="entry name" value="BHLH DOMAIN-CONTAINING PROTEIN"/>
    <property type="match status" value="1"/>
</dbReference>
<dbReference type="Proteomes" id="UP001152795">
    <property type="component" value="Unassembled WGS sequence"/>
</dbReference>
<keyword evidence="2" id="KW-1185">Reference proteome</keyword>
<evidence type="ECO:0000313" key="2">
    <source>
        <dbReference type="Proteomes" id="UP001152795"/>
    </source>
</evidence>
<dbReference type="AlphaFoldDB" id="A0A6S7FWN9"/>
<dbReference type="OrthoDB" id="8874296at2759"/>
<evidence type="ECO:0000313" key="1">
    <source>
        <dbReference type="EMBL" id="CAB3982427.1"/>
    </source>
</evidence>
<dbReference type="PANTHER" id="PTHR46704">
    <property type="entry name" value="CXC DOMAIN-CONTAINING PROTEIN-RELATED"/>
    <property type="match status" value="1"/>
</dbReference>
<reference evidence="1" key="1">
    <citation type="submission" date="2020-04" db="EMBL/GenBank/DDBJ databases">
        <authorList>
            <person name="Alioto T."/>
            <person name="Alioto T."/>
            <person name="Gomez Garrido J."/>
        </authorList>
    </citation>
    <scope>NUCLEOTIDE SEQUENCE</scope>
    <source>
        <strain evidence="1">A484AB</strain>
    </source>
</reference>
<organism evidence="1 2">
    <name type="scientific">Paramuricea clavata</name>
    <name type="common">Red gorgonian</name>
    <name type="synonym">Violescent sea-whip</name>
    <dbReference type="NCBI Taxonomy" id="317549"/>
    <lineage>
        <taxon>Eukaryota</taxon>
        <taxon>Metazoa</taxon>
        <taxon>Cnidaria</taxon>
        <taxon>Anthozoa</taxon>
        <taxon>Octocorallia</taxon>
        <taxon>Malacalcyonacea</taxon>
        <taxon>Plexauridae</taxon>
        <taxon>Paramuricea</taxon>
    </lineage>
</organism>
<proteinExistence type="predicted"/>
<comment type="caution">
    <text evidence="1">The sequence shown here is derived from an EMBL/GenBank/DDBJ whole genome shotgun (WGS) entry which is preliminary data.</text>
</comment>
<name>A0A6S7FWN9_PARCT</name>
<accession>A0A6S7FWN9</accession>